<gene>
    <name evidence="9" type="ORF">RY831_03210</name>
</gene>
<dbReference type="CDD" id="cd13848">
    <property type="entry name" value="CuRO_1_CopA"/>
    <property type="match status" value="1"/>
</dbReference>
<feature type="region of interest" description="Disordered" evidence="5">
    <location>
        <begin position="508"/>
        <end position="530"/>
    </location>
</feature>
<evidence type="ECO:0000256" key="5">
    <source>
        <dbReference type="SAM" id="MobiDB-lite"/>
    </source>
</evidence>
<feature type="domain" description="Plastocyanin-like" evidence="7">
    <location>
        <begin position="550"/>
        <end position="667"/>
    </location>
</feature>
<dbReference type="InterPro" id="IPR001117">
    <property type="entry name" value="Cu-oxidase_2nd"/>
</dbReference>
<evidence type="ECO:0000256" key="3">
    <source>
        <dbReference type="ARBA" id="ARBA00023002"/>
    </source>
</evidence>
<keyword evidence="10" id="KW-1185">Reference proteome</keyword>
<dbReference type="NCBIfam" id="TIGR01480">
    <property type="entry name" value="copper_res_A"/>
    <property type="match status" value="1"/>
</dbReference>
<dbReference type="Pfam" id="PF00394">
    <property type="entry name" value="Cu-oxidase"/>
    <property type="match status" value="1"/>
</dbReference>
<evidence type="ECO:0000256" key="1">
    <source>
        <dbReference type="ARBA" id="ARBA00004418"/>
    </source>
</evidence>
<dbReference type="CDD" id="cd13874">
    <property type="entry name" value="CuRO_2_CopA"/>
    <property type="match status" value="1"/>
</dbReference>
<dbReference type="PANTHER" id="PTHR11709:SF394">
    <property type="entry name" value="FI03373P-RELATED"/>
    <property type="match status" value="1"/>
</dbReference>
<dbReference type="Gene3D" id="2.60.40.420">
    <property type="entry name" value="Cupredoxins - blue copper proteins"/>
    <property type="match status" value="3"/>
</dbReference>
<feature type="compositionally biased region" description="Low complexity" evidence="5">
    <location>
        <begin position="403"/>
        <end position="432"/>
    </location>
</feature>
<dbReference type="Proteomes" id="UP001352263">
    <property type="component" value="Unassembled WGS sequence"/>
</dbReference>
<evidence type="ECO:0000313" key="9">
    <source>
        <dbReference type="EMBL" id="MEC4718141.1"/>
    </source>
</evidence>
<sequence length="668" mass="72955">MKNEGGLNRLGRSRRRFVTGLAAGGALAAVGPFGRLAWAAAEPAGLKTLQGTEFDLTIGSTPVNFTGKDRHGTTVNGGVPGPLLRMREGTTVTLRVNNRLTEDSSIHWHGLILPFEMDGVPSFSFPGIGPGETFTYQFKVQQSGTYWYHSHSRFQEQTGVYGPIVIDPAGPDPIKADRDYVVMLSDWTDDEPEWIFRRLKQSSDFFNYQMPTVGDFFQDMRQMGLSKAFEKRRMWDQMRMNPTDLGDVSGATFTYLTNGVPPAGNWTAIARPGERVRLRFINGAATSIFDVRIPGLKMTVVSTDGQNVEPVTVDEFRISVAETYDVVVQMPDDRAYTIFAQSIDRSGYTRGTLAPRLGMTAPVPEMDPKTWLSMVDMGMGNMPGHDMGAMNVQGSPQPSAAMGQAHAPTAGQQAGAAGAGAASAQQGGSHATHGMPGHTMGSAAPTAAQPAQSGMAGHDMSTMNAQAKPAPAQGGHNMAGHNMGAMAGMQGHDMSSMEEMTMLGTEPGIDSRSMAPSKSLSDPGPRLRDNGRRVLTYADLRTIGGPIDQRPPSREITLRLTGNMQRFIWGFDGKKFHEAEPVYFKYGERLRVRLINDSMMNHPIHLHGMWSEVEDENGQFQVRKHTVNVQPGKQLTFQVTADAMGQWAFHCHLLYHMEAGMFRKVIVA</sequence>
<dbReference type="InterPro" id="IPR011706">
    <property type="entry name" value="Cu-oxidase_C"/>
</dbReference>
<evidence type="ECO:0000256" key="2">
    <source>
        <dbReference type="ARBA" id="ARBA00022723"/>
    </source>
</evidence>
<organism evidence="9 10">
    <name type="scientific">Noviherbaspirillum album</name>
    <dbReference type="NCBI Taxonomy" id="3080276"/>
    <lineage>
        <taxon>Bacteria</taxon>
        <taxon>Pseudomonadati</taxon>
        <taxon>Pseudomonadota</taxon>
        <taxon>Betaproteobacteria</taxon>
        <taxon>Burkholderiales</taxon>
        <taxon>Oxalobacteraceae</taxon>
        <taxon>Noviherbaspirillum</taxon>
    </lineage>
</organism>
<keyword evidence="2" id="KW-0479">Metal-binding</keyword>
<dbReference type="InterPro" id="IPR034282">
    <property type="entry name" value="CuRO_2_CopA"/>
</dbReference>
<dbReference type="InterPro" id="IPR033138">
    <property type="entry name" value="Cu_oxidase_CS"/>
</dbReference>
<dbReference type="CDD" id="cd13896">
    <property type="entry name" value="CuRO_3_CopA"/>
    <property type="match status" value="1"/>
</dbReference>
<dbReference type="InterPro" id="IPR006376">
    <property type="entry name" value="Cu-R_CopA"/>
</dbReference>
<dbReference type="InterPro" id="IPR006311">
    <property type="entry name" value="TAT_signal"/>
</dbReference>
<dbReference type="PROSITE" id="PS51318">
    <property type="entry name" value="TAT"/>
    <property type="match status" value="1"/>
</dbReference>
<dbReference type="Pfam" id="PF07732">
    <property type="entry name" value="Cu-oxidase_3"/>
    <property type="match status" value="1"/>
</dbReference>
<proteinExistence type="predicted"/>
<evidence type="ECO:0000259" key="8">
    <source>
        <dbReference type="Pfam" id="PF07732"/>
    </source>
</evidence>
<dbReference type="PROSITE" id="PS00079">
    <property type="entry name" value="MULTICOPPER_OXIDASE1"/>
    <property type="match status" value="1"/>
</dbReference>
<feature type="region of interest" description="Disordered" evidence="5">
    <location>
        <begin position="382"/>
        <end position="484"/>
    </location>
</feature>
<dbReference type="RefSeq" id="WP_326505178.1">
    <property type="nucleotide sequence ID" value="NZ_JAWIIV010000002.1"/>
</dbReference>
<dbReference type="InterPro" id="IPR002355">
    <property type="entry name" value="Cu_oxidase_Cu_BS"/>
</dbReference>
<accession>A0ABU6J3C7</accession>
<dbReference type="InterPro" id="IPR011707">
    <property type="entry name" value="Cu-oxidase-like_N"/>
</dbReference>
<dbReference type="InterPro" id="IPR034284">
    <property type="entry name" value="CuRO_1_CopA"/>
</dbReference>
<dbReference type="InterPro" id="IPR008972">
    <property type="entry name" value="Cupredoxin"/>
</dbReference>
<feature type="domain" description="Plastocyanin-like" evidence="8">
    <location>
        <begin position="59"/>
        <end position="168"/>
    </location>
</feature>
<feature type="compositionally biased region" description="Low complexity" evidence="5">
    <location>
        <begin position="473"/>
        <end position="484"/>
    </location>
</feature>
<evidence type="ECO:0000256" key="4">
    <source>
        <dbReference type="ARBA" id="ARBA00023008"/>
    </source>
</evidence>
<evidence type="ECO:0000313" key="10">
    <source>
        <dbReference type="Proteomes" id="UP001352263"/>
    </source>
</evidence>
<keyword evidence="4" id="KW-0186">Copper</keyword>
<protein>
    <submittedName>
        <fullName evidence="9">Copper resistance system multicopper oxidase</fullName>
    </submittedName>
</protein>
<dbReference type="Pfam" id="PF07731">
    <property type="entry name" value="Cu-oxidase_2"/>
    <property type="match status" value="1"/>
</dbReference>
<evidence type="ECO:0000259" key="7">
    <source>
        <dbReference type="Pfam" id="PF07731"/>
    </source>
</evidence>
<comment type="caution">
    <text evidence="9">The sequence shown here is derived from an EMBL/GenBank/DDBJ whole genome shotgun (WGS) entry which is preliminary data.</text>
</comment>
<dbReference type="PROSITE" id="PS00080">
    <property type="entry name" value="MULTICOPPER_OXIDASE2"/>
    <property type="match status" value="1"/>
</dbReference>
<feature type="compositionally biased region" description="Low complexity" evidence="5">
    <location>
        <begin position="441"/>
        <end position="454"/>
    </location>
</feature>
<dbReference type="EMBL" id="JAWIIV010000002">
    <property type="protein sequence ID" value="MEC4718141.1"/>
    <property type="molecule type" value="Genomic_DNA"/>
</dbReference>
<name>A0ABU6J3C7_9BURK</name>
<feature type="domain" description="Plastocyanin-like" evidence="6">
    <location>
        <begin position="179"/>
        <end position="347"/>
    </location>
</feature>
<dbReference type="InterPro" id="IPR034279">
    <property type="entry name" value="CuRO_3_CopA"/>
</dbReference>
<keyword evidence="3" id="KW-0560">Oxidoreductase</keyword>
<dbReference type="PANTHER" id="PTHR11709">
    <property type="entry name" value="MULTI-COPPER OXIDASE"/>
    <property type="match status" value="1"/>
</dbReference>
<evidence type="ECO:0000259" key="6">
    <source>
        <dbReference type="Pfam" id="PF00394"/>
    </source>
</evidence>
<reference evidence="9 10" key="1">
    <citation type="submission" date="2023-10" db="EMBL/GenBank/DDBJ databases">
        <title>Noviherbaspirillum sp. CPCC 100848 genome assembly.</title>
        <authorList>
            <person name="Li X.Y."/>
            <person name="Fang X.M."/>
        </authorList>
    </citation>
    <scope>NUCLEOTIDE SEQUENCE [LARGE SCALE GENOMIC DNA]</scope>
    <source>
        <strain evidence="9 10">CPCC 100848</strain>
    </source>
</reference>
<comment type="subcellular location">
    <subcellularLocation>
        <location evidence="1">Periplasm</location>
    </subcellularLocation>
</comment>
<dbReference type="InterPro" id="IPR045087">
    <property type="entry name" value="Cu-oxidase_fam"/>
</dbReference>
<dbReference type="SUPFAM" id="SSF49503">
    <property type="entry name" value="Cupredoxins"/>
    <property type="match status" value="3"/>
</dbReference>